<feature type="transmembrane region" description="Helical" evidence="1">
    <location>
        <begin position="43"/>
        <end position="62"/>
    </location>
</feature>
<organism evidence="3 4">
    <name type="scientific">Aquincola tertiaricarbonis</name>
    <dbReference type="NCBI Taxonomy" id="391953"/>
    <lineage>
        <taxon>Bacteria</taxon>
        <taxon>Pseudomonadati</taxon>
        <taxon>Pseudomonadota</taxon>
        <taxon>Betaproteobacteria</taxon>
        <taxon>Burkholderiales</taxon>
        <taxon>Sphaerotilaceae</taxon>
        <taxon>Aquincola</taxon>
    </lineage>
</organism>
<dbReference type="InterPro" id="IPR000073">
    <property type="entry name" value="AB_hydrolase_1"/>
</dbReference>
<keyword evidence="4" id="KW-1185">Reference proteome</keyword>
<evidence type="ECO:0000259" key="2">
    <source>
        <dbReference type="Pfam" id="PF00561"/>
    </source>
</evidence>
<dbReference type="SUPFAM" id="SSF53474">
    <property type="entry name" value="alpha/beta-Hydrolases"/>
    <property type="match status" value="1"/>
</dbReference>
<dbReference type="PANTHER" id="PTHR43689:SF8">
    <property type="entry name" value="ALPHA_BETA-HYDROLASES SUPERFAMILY PROTEIN"/>
    <property type="match status" value="1"/>
</dbReference>
<keyword evidence="1" id="KW-1133">Transmembrane helix</keyword>
<keyword evidence="1" id="KW-0812">Transmembrane</keyword>
<keyword evidence="1" id="KW-0472">Membrane</keyword>
<dbReference type="PANTHER" id="PTHR43689">
    <property type="entry name" value="HYDROLASE"/>
    <property type="match status" value="1"/>
</dbReference>
<dbReference type="InterPro" id="IPR029058">
    <property type="entry name" value="AB_hydrolase_fold"/>
</dbReference>
<reference evidence="3" key="1">
    <citation type="submission" date="2022-05" db="EMBL/GenBank/DDBJ databases">
        <title>An RpoN-dependent PEP-CTERM gene is involved in floc formation of an Aquincola tertiaricarbonis strain.</title>
        <authorList>
            <person name="Qiu D."/>
            <person name="Xia M."/>
        </authorList>
    </citation>
    <scope>NUCLEOTIDE SEQUENCE</scope>
    <source>
        <strain evidence="3">RN12</strain>
    </source>
</reference>
<evidence type="ECO:0000313" key="4">
    <source>
        <dbReference type="Proteomes" id="UP001056201"/>
    </source>
</evidence>
<dbReference type="Pfam" id="PF00561">
    <property type="entry name" value="Abhydrolase_1"/>
    <property type="match status" value="1"/>
</dbReference>
<accession>A0ABY4S3N4</accession>
<dbReference type="Gene3D" id="3.40.50.1820">
    <property type="entry name" value="alpha/beta hydrolase"/>
    <property type="match status" value="1"/>
</dbReference>
<sequence>MSFHPYLPKRPAVRRQLKAALQPLERQARQVLHRRPTGVSGRTVVAAAVGLVAGALAVWVAGKARQAEREHPPGGRFVELEGVRLHYTEWGEGPPVVLIHGNAVTSADFEASGLVQALSATHRVIAFDRPGFGHSTRPRDRLWTPAAQAYLLYRALQQLGIDKPMVVGHSMGTLVALALALDHPGAVQRLVLLSGYHYPALRVDALLTTPVALPLVGDVLRYTVSAAGSRLMMNPALKAMFKPQPVPPDFLETLHKEILVRPVQLRANAEDAAFMMPAARSLSERYHELELPVAIVAGVDDAIVDPAAHSERLHQALPQSSYTAVRGVGHMVHHGALAEVVAAVTGEG</sequence>
<name>A0ABY4S3N4_AQUTE</name>
<dbReference type="PRINTS" id="PR00111">
    <property type="entry name" value="ABHYDROLASE"/>
</dbReference>
<keyword evidence="3" id="KW-0378">Hydrolase</keyword>
<feature type="domain" description="AB hydrolase-1" evidence="2">
    <location>
        <begin position="94"/>
        <end position="333"/>
    </location>
</feature>
<dbReference type="GO" id="GO:0016787">
    <property type="term" value="F:hydrolase activity"/>
    <property type="evidence" value="ECO:0007669"/>
    <property type="project" value="UniProtKB-KW"/>
</dbReference>
<dbReference type="EMBL" id="CP097635">
    <property type="protein sequence ID" value="URI08063.1"/>
    <property type="molecule type" value="Genomic_DNA"/>
</dbReference>
<dbReference type="RefSeq" id="WP_250196285.1">
    <property type="nucleotide sequence ID" value="NZ_CP097635.1"/>
</dbReference>
<gene>
    <name evidence="3" type="ORF">MW290_05645</name>
</gene>
<proteinExistence type="predicted"/>
<protein>
    <submittedName>
        <fullName evidence="3">Alpha/beta hydrolase</fullName>
    </submittedName>
</protein>
<evidence type="ECO:0000313" key="3">
    <source>
        <dbReference type="EMBL" id="URI08063.1"/>
    </source>
</evidence>
<evidence type="ECO:0000256" key="1">
    <source>
        <dbReference type="SAM" id="Phobius"/>
    </source>
</evidence>
<dbReference type="Proteomes" id="UP001056201">
    <property type="component" value="Chromosome 1"/>
</dbReference>